<sequence length="944" mass="104701">MAPVSRLPKSWSARHPKYEVDLWNLFDQKSKQGNPTSLAHLSTIHFQTHRRPLRIALDQDSWNYGLTRQQERQIQKSQRKAFKRQIQKSQSQIWFTQKYNPMPKRPRLFHREINVLTRLMGYIALGVEFYVILPPPLDREDVGDLGDRYKHSNGKIHMWFRILGDLGVRFHAAANPVVECVHMMEEGVVDAVWTNDPDVLVYCGDKAVVIRDFEESEEEIRVYRMEELRREVGWTETVFIHTLVRRGCRITDIQGMINTNNLLHDTLPQIAMNLCNCSSQKEVDGWFQRDITPYITDSNIPGKPNHSILEDYLNYSLSNSNLFTASKEAQLFRERSHARMQEINEAHADALDFYNSNLADRVRRLWEYSRDTFSIKAIQFLNLMGGVLLARRLSGGNFNATLVSSVEEGVAGVDHRVARVTIKIEREPILWNLRLKMAEDLAGLVLNLVVLKTLLWEVGNCNAEDTPSKEDTSRHNRQAPSLGFGLDPIVEFIDSLISATISELETVITCDIANSMAVTPKFVRELYRITELPAGTRVNSGNKLGIFQSLGQRYSQSDVRTFNGLFTRIPLDKGNPELRSIDGGRGSTSSIIDPPGDESNLDIQASHHIIYPQGQALFSTDDPPTQNNYNYSGFLNNYLDGIDGSYCSFTAFGITGNSNNTDPPLDPPYPNPKNAGKPDAFPGPLDCGTQSPTYVTSISYGGPENTLGLPANYQLRQCAEFMKLALQGYTHVVASGDSGIAADGEDSDNPNGCLRPAGQTSGPGTIFNPDFPSNCLYILSVGSKEYVSGGGERATRVFGSGGGFSNVHAQPSYQSAAVVSYFASQTLPFGSYNLTDPNQSIGSGGGLCNRGGRGYPDVAATRSLPRVVGGTSASAPIWAAMLTRVNEERLKRNMSTIGFVHPALYQNAALFNDIVVGNNPGRCSRTGFPAAPGKLNMSKVFLDK</sequence>
<feature type="active site" description="Charge relay system" evidence="1">
    <location>
        <position position="602"/>
    </location>
</feature>
<dbReference type="PANTHER" id="PTHR14218:SF19">
    <property type="entry name" value="SERINE PROTEASE AORO, PUTATIVE (AFU_ORTHOLOGUE AFUA_6G10250)-RELATED"/>
    <property type="match status" value="1"/>
</dbReference>
<dbReference type="Gene3D" id="3.40.50.1010">
    <property type="entry name" value="5'-nuclease"/>
    <property type="match status" value="1"/>
</dbReference>
<evidence type="ECO:0000313" key="4">
    <source>
        <dbReference type="EMBL" id="KAF3229594.1"/>
    </source>
</evidence>
<feature type="active site" description="Charge relay system" evidence="1">
    <location>
        <position position="598"/>
    </location>
</feature>
<dbReference type="InterPro" id="IPR030400">
    <property type="entry name" value="Sedolisin_dom"/>
</dbReference>
<comment type="caution">
    <text evidence="4">The sequence shown here is derived from an EMBL/GenBank/DDBJ whole genome shotgun (WGS) entry which is preliminary data.</text>
</comment>
<dbReference type="GO" id="GO:0004518">
    <property type="term" value="F:nuclease activity"/>
    <property type="evidence" value="ECO:0007669"/>
    <property type="project" value="InterPro"/>
</dbReference>
<evidence type="ECO:0000259" key="3">
    <source>
        <dbReference type="PROSITE" id="PS51695"/>
    </source>
</evidence>
<dbReference type="EMBL" id="WIPF01000012">
    <property type="protein sequence ID" value="KAF3229594.1"/>
    <property type="molecule type" value="Genomic_DNA"/>
</dbReference>
<keyword evidence="1" id="KW-0720">Serine protease</keyword>
<dbReference type="Pfam" id="PF00867">
    <property type="entry name" value="XPG_I"/>
    <property type="match status" value="1"/>
</dbReference>
<organism evidence="4 5">
    <name type="scientific">Orbilia oligospora</name>
    <name type="common">Nematode-trapping fungus</name>
    <name type="synonym">Arthrobotrys oligospora</name>
    <dbReference type="NCBI Taxonomy" id="2813651"/>
    <lineage>
        <taxon>Eukaryota</taxon>
        <taxon>Fungi</taxon>
        <taxon>Dikarya</taxon>
        <taxon>Ascomycota</taxon>
        <taxon>Pezizomycotina</taxon>
        <taxon>Orbiliomycetes</taxon>
        <taxon>Orbiliales</taxon>
        <taxon>Orbiliaceae</taxon>
        <taxon>Orbilia</taxon>
    </lineage>
</organism>
<keyword evidence="1" id="KW-0378">Hydrolase</keyword>
<dbReference type="AlphaFoldDB" id="A0A7C8VC33"/>
<evidence type="ECO:0000256" key="1">
    <source>
        <dbReference type="PROSITE-ProRule" id="PRU01032"/>
    </source>
</evidence>
<dbReference type="Gene3D" id="3.40.50.200">
    <property type="entry name" value="Peptidase S8/S53 domain"/>
    <property type="match status" value="1"/>
</dbReference>
<feature type="region of interest" description="Disordered" evidence="2">
    <location>
        <begin position="658"/>
        <end position="678"/>
    </location>
</feature>
<comment type="caution">
    <text evidence="1">Lacks conserved residue(s) required for the propagation of feature annotation.</text>
</comment>
<dbReference type="SUPFAM" id="SSF88723">
    <property type="entry name" value="PIN domain-like"/>
    <property type="match status" value="1"/>
</dbReference>
<feature type="region of interest" description="Disordered" evidence="2">
    <location>
        <begin position="741"/>
        <end position="761"/>
    </location>
</feature>
<dbReference type="SUPFAM" id="SSF52743">
    <property type="entry name" value="Subtilisin-like"/>
    <property type="match status" value="1"/>
</dbReference>
<feature type="domain" description="Peptidase S53" evidence="3">
    <location>
        <begin position="517"/>
        <end position="944"/>
    </location>
</feature>
<accession>A0A7C8VC33</accession>
<dbReference type="PROSITE" id="PS51695">
    <property type="entry name" value="SEDOLISIN"/>
    <property type="match status" value="1"/>
</dbReference>
<dbReference type="CDD" id="cd04056">
    <property type="entry name" value="Peptidases_S53"/>
    <property type="match status" value="1"/>
</dbReference>
<dbReference type="InterPro" id="IPR006086">
    <property type="entry name" value="XPG-I_dom"/>
</dbReference>
<evidence type="ECO:0000256" key="2">
    <source>
        <dbReference type="SAM" id="MobiDB-lite"/>
    </source>
</evidence>
<dbReference type="InterPro" id="IPR050819">
    <property type="entry name" value="Tripeptidyl-peptidase_I"/>
</dbReference>
<evidence type="ECO:0000313" key="5">
    <source>
        <dbReference type="Proteomes" id="UP000483672"/>
    </source>
</evidence>
<proteinExistence type="predicted"/>
<dbReference type="PANTHER" id="PTHR14218">
    <property type="entry name" value="PROTEASE S8 TRIPEPTIDYL PEPTIDASE I CLN2"/>
    <property type="match status" value="1"/>
</dbReference>
<gene>
    <name evidence="4" type="ORF">TWF191_001311</name>
</gene>
<dbReference type="InterPro" id="IPR029060">
    <property type="entry name" value="PIN-like_dom_sf"/>
</dbReference>
<dbReference type="GO" id="GO:0008240">
    <property type="term" value="F:tripeptidyl-peptidase activity"/>
    <property type="evidence" value="ECO:0007669"/>
    <property type="project" value="TreeGrafter"/>
</dbReference>
<reference evidence="4 5" key="1">
    <citation type="submission" date="2019-06" db="EMBL/GenBank/DDBJ databases">
        <authorList>
            <person name="Palmer J.M."/>
        </authorList>
    </citation>
    <scope>NUCLEOTIDE SEQUENCE [LARGE SCALE GENOMIC DNA]</scope>
    <source>
        <strain evidence="4 5">TWF191</strain>
    </source>
</reference>
<dbReference type="GO" id="GO:0004252">
    <property type="term" value="F:serine-type endopeptidase activity"/>
    <property type="evidence" value="ECO:0007669"/>
    <property type="project" value="UniProtKB-UniRule"/>
</dbReference>
<keyword evidence="1" id="KW-0645">Protease</keyword>
<name>A0A7C8VC33_ORBOL</name>
<protein>
    <recommendedName>
        <fullName evidence="3">Peptidase S53 domain-containing protein</fullName>
    </recommendedName>
</protein>
<dbReference type="Proteomes" id="UP000483672">
    <property type="component" value="Unassembled WGS sequence"/>
</dbReference>
<dbReference type="GO" id="GO:0006508">
    <property type="term" value="P:proteolysis"/>
    <property type="evidence" value="ECO:0007669"/>
    <property type="project" value="UniProtKB-KW"/>
</dbReference>
<dbReference type="InterPro" id="IPR036852">
    <property type="entry name" value="Peptidase_S8/S53_dom_sf"/>
</dbReference>
<feature type="active site" description="Charge relay system" evidence="1">
    <location>
        <position position="872"/>
    </location>
</feature>